<dbReference type="Gene3D" id="3.30.2160.10">
    <property type="entry name" value="Hect, E3 ligase catalytic domain"/>
    <property type="match status" value="1"/>
</dbReference>
<comment type="catalytic activity">
    <reaction evidence="1">
        <text>S-ubiquitinyl-[E2 ubiquitin-conjugating enzyme]-L-cysteine + [acceptor protein]-L-lysine = [E2 ubiquitin-conjugating enzyme]-L-cysteine + N(6)-ubiquitinyl-[acceptor protein]-L-lysine.</text>
        <dbReference type="EC" id="2.3.2.26"/>
    </reaction>
</comment>
<dbReference type="Pfam" id="PF00632">
    <property type="entry name" value="HECT"/>
    <property type="match status" value="1"/>
</dbReference>
<evidence type="ECO:0000313" key="8">
    <source>
        <dbReference type="EMBL" id="OMJ65408.1"/>
    </source>
</evidence>
<dbReference type="PANTHER" id="PTHR11254:SF67">
    <property type="entry name" value="E3 UBIQUITIN-PROTEIN LIGASE HUWE1"/>
    <property type="match status" value="1"/>
</dbReference>
<dbReference type="InterPro" id="IPR050409">
    <property type="entry name" value="E3_ubiq-protein_ligase"/>
</dbReference>
<protein>
    <recommendedName>
        <fullName evidence="3">HECT-type E3 ubiquitin transferase</fullName>
        <ecNumber evidence="3">2.3.2.26</ecNumber>
    </recommendedName>
</protein>
<dbReference type="Gene3D" id="3.30.2410.10">
    <property type="entry name" value="Hect, E3 ligase catalytic domain"/>
    <property type="match status" value="1"/>
</dbReference>
<evidence type="ECO:0000256" key="5">
    <source>
        <dbReference type="ARBA" id="ARBA00022786"/>
    </source>
</evidence>
<reference evidence="8 9" key="1">
    <citation type="submission" date="2016-11" db="EMBL/GenBank/DDBJ databases">
        <title>The macronuclear genome of Stentor coeruleus: a giant cell with tiny introns.</title>
        <authorList>
            <person name="Slabodnick M."/>
            <person name="Ruby J.G."/>
            <person name="Reiff S.B."/>
            <person name="Swart E.C."/>
            <person name="Gosai S."/>
            <person name="Prabakaran S."/>
            <person name="Witkowska E."/>
            <person name="Larue G.E."/>
            <person name="Fisher S."/>
            <person name="Freeman R.M."/>
            <person name="Gunawardena J."/>
            <person name="Chu W."/>
            <person name="Stover N.A."/>
            <person name="Gregory B.D."/>
            <person name="Nowacki M."/>
            <person name="Derisi J."/>
            <person name="Roy S.W."/>
            <person name="Marshall W.F."/>
            <person name="Sood P."/>
        </authorList>
    </citation>
    <scope>NUCLEOTIDE SEQUENCE [LARGE SCALE GENOMIC DNA]</scope>
    <source>
        <strain evidence="8">WM001</strain>
    </source>
</reference>
<dbReference type="SMART" id="SM00119">
    <property type="entry name" value="HECTc"/>
    <property type="match status" value="1"/>
</dbReference>
<evidence type="ECO:0000313" key="9">
    <source>
        <dbReference type="Proteomes" id="UP000187209"/>
    </source>
</evidence>
<name>A0A1R2ALJ4_9CILI</name>
<dbReference type="GO" id="GO:0006511">
    <property type="term" value="P:ubiquitin-dependent protein catabolic process"/>
    <property type="evidence" value="ECO:0007669"/>
    <property type="project" value="TreeGrafter"/>
</dbReference>
<gene>
    <name evidence="8" type="ORF">SteCoe_38281</name>
</gene>
<feature type="active site" description="Glycyl thioester intermediate" evidence="6">
    <location>
        <position position="1278"/>
    </location>
</feature>
<dbReference type="OrthoDB" id="8068875at2759"/>
<dbReference type="PANTHER" id="PTHR11254">
    <property type="entry name" value="HECT DOMAIN UBIQUITIN-PROTEIN LIGASE"/>
    <property type="match status" value="1"/>
</dbReference>
<dbReference type="PROSITE" id="PS50237">
    <property type="entry name" value="HECT"/>
    <property type="match status" value="1"/>
</dbReference>
<accession>A0A1R2ALJ4</accession>
<dbReference type="Gene3D" id="3.90.1750.10">
    <property type="entry name" value="Hect, E3 ligase catalytic domains"/>
    <property type="match status" value="1"/>
</dbReference>
<dbReference type="Proteomes" id="UP000187209">
    <property type="component" value="Unassembled WGS sequence"/>
</dbReference>
<proteinExistence type="predicted"/>
<dbReference type="GO" id="GO:0061630">
    <property type="term" value="F:ubiquitin protein ligase activity"/>
    <property type="evidence" value="ECO:0007669"/>
    <property type="project" value="UniProtKB-EC"/>
</dbReference>
<evidence type="ECO:0000256" key="6">
    <source>
        <dbReference type="PROSITE-ProRule" id="PRU00104"/>
    </source>
</evidence>
<evidence type="ECO:0000256" key="2">
    <source>
        <dbReference type="ARBA" id="ARBA00004906"/>
    </source>
</evidence>
<keyword evidence="5 6" id="KW-0833">Ubl conjugation pathway</keyword>
<comment type="caution">
    <text evidence="8">The sequence shown here is derived from an EMBL/GenBank/DDBJ whole genome shotgun (WGS) entry which is preliminary data.</text>
</comment>
<feature type="domain" description="HECT" evidence="7">
    <location>
        <begin position="1004"/>
        <end position="1311"/>
    </location>
</feature>
<evidence type="ECO:0000259" key="7">
    <source>
        <dbReference type="PROSITE" id="PS50237"/>
    </source>
</evidence>
<dbReference type="EMBL" id="MPUH01002159">
    <property type="protein sequence ID" value="OMJ65408.1"/>
    <property type="molecule type" value="Genomic_DNA"/>
</dbReference>
<dbReference type="GO" id="GO:0005737">
    <property type="term" value="C:cytoplasm"/>
    <property type="evidence" value="ECO:0007669"/>
    <property type="project" value="TreeGrafter"/>
</dbReference>
<comment type="pathway">
    <text evidence="2">Protein modification; protein ubiquitination.</text>
</comment>
<dbReference type="SUPFAM" id="SSF56204">
    <property type="entry name" value="Hect, E3 ligase catalytic domain"/>
    <property type="match status" value="1"/>
</dbReference>
<evidence type="ECO:0000256" key="3">
    <source>
        <dbReference type="ARBA" id="ARBA00012485"/>
    </source>
</evidence>
<dbReference type="EC" id="2.3.2.26" evidence="3"/>
<keyword evidence="4" id="KW-0808">Transferase</keyword>
<organism evidence="8 9">
    <name type="scientific">Stentor coeruleus</name>
    <dbReference type="NCBI Taxonomy" id="5963"/>
    <lineage>
        <taxon>Eukaryota</taxon>
        <taxon>Sar</taxon>
        <taxon>Alveolata</taxon>
        <taxon>Ciliophora</taxon>
        <taxon>Postciliodesmatophora</taxon>
        <taxon>Heterotrichea</taxon>
        <taxon>Heterotrichida</taxon>
        <taxon>Stentoridae</taxon>
        <taxon>Stentor</taxon>
    </lineage>
</organism>
<evidence type="ECO:0000256" key="4">
    <source>
        <dbReference type="ARBA" id="ARBA00022679"/>
    </source>
</evidence>
<dbReference type="InterPro" id="IPR000569">
    <property type="entry name" value="HECT_dom"/>
</dbReference>
<dbReference type="InterPro" id="IPR035983">
    <property type="entry name" value="Hect_E3_ubiquitin_ligase"/>
</dbReference>
<keyword evidence="9" id="KW-1185">Reference proteome</keyword>
<sequence>MKFKGLDNKPIEMNYEKYLCEIALVIAKKYNKSSLEVFRSHSQTIEKILLFMQTAIEDLPMDFLGIFIDFSPVNQWKIYRENNLLIYEIGYIFKQDPNDCIEFYMPSVDFAIEDMLISLYKASEIVEKYASITQLREWPNRYCIPKYALDIDSFISQHIPQLKKDQNYREAIRFLKALNNELLNEEKFSSLTEYFENELWDECMLINCFEKETSITFKKLHENDTFYAFNSRCNFEGRCFIVTNEDNYIAKDKLTVEDFKDEKTIYIRGTQYYAYNIPNSAMPFINENGDVSMPIKNLLHPMPDIIEVSTNSNTDVVLSFSEDSEILKYENPPFSVKYAEKYKWDKLKNMSLLKINSLIRFHAPLKNYVLYSLTIEEEDFAKFVTKTLNYSKKINTFFHRASDLKKTQKYIQKKRFWNPTLQFETKGFDEEFEYKQGMLMAKNVIDKIKLFFYVLDEILNDISPQTSFYSFEGDIFIRPKASLFRKLVLKYISKIHIILTKDQEKVFVNAENTEFYINSFLPYDKMLLNKSDMIGTLCQMIISLEVISPQIFKVIYKRQDDLPYTSYLEQLQLISQSPLIAKFFNMLKETYCISENLDINLELISCCKTKIIVGKCKKSSRKVVLRPGFFIRCSFLLLGEHLRLKIGRPRPGNSLLLSRSTGRDWNNYMITNDIILPLKQSNYYLNKKFYIKTVNISKKAMPKMLITYFYRDFPVYYIFIGRNKNFESSLNPKYSTFCMLELKNSYTPMVKASSIKKIMTSPQKFQRITIKENTEVSFFILSDTKKNIVVKVNGVKIVKIDQEELNIEPIFENLKIFKAKFLPIHYGNYFFYNKKDLITSDFIINRIQQADPKNSSLFYNKFTPLFELDLKDLENNKFITFSQDKIYKENSFVLSSQTYSLTLVDENSVSIPIESTIRSHTIEFRFNIPLLSTQSTFSVKIDSFHVKNSPYVLKTSDNLDQRFRKYVYSCSQAIGFTSFSVLTIERNRFIESLKAVFPKGNKCRGELNIYYEKERGADAGGLLRDFYNSLGLEGANEKNQLFEQQNNYYRVHPKSNPKYLKMFGAALANAIIHKNKVPLSLCDSLLRIMLNLPLNESSLEAQNPKLYENLKALRTYSAEELKSSCLNFTINSDSKIILLCKNGNNIYLNHQNLEYYISLMVNWELKGYASKSIDKFIKGFFKVAKPLVGKFNISELRHIISGLDTNYIEILKKKIECPSCLEKERTWLIRWLDEKGEENVKKFLKFCTGNSLIPVGKDNWRIKLTRTTHKGMPMSYTCFKQIEIPPFKSYEELCEKMEMAVNEGNEGFYMA</sequence>
<evidence type="ECO:0000256" key="1">
    <source>
        <dbReference type="ARBA" id="ARBA00000885"/>
    </source>
</evidence>
<dbReference type="GO" id="GO:0000209">
    <property type="term" value="P:protein polyubiquitination"/>
    <property type="evidence" value="ECO:0007669"/>
    <property type="project" value="TreeGrafter"/>
</dbReference>